<dbReference type="Pfam" id="PF17177">
    <property type="entry name" value="PPR_long"/>
    <property type="match status" value="1"/>
</dbReference>
<dbReference type="FunFam" id="1.25.40.10:FF:000542">
    <property type="entry name" value="Pentatricopeptide repeat-containing protein MRL1, chloroplastic isoform X1"/>
    <property type="match status" value="1"/>
</dbReference>
<dbReference type="InterPro" id="IPR033443">
    <property type="entry name" value="PROP1-like_PPR_dom"/>
</dbReference>
<accession>A0A8K0DTP4</accession>
<comment type="caution">
    <text evidence="7">The sequence shown here is derived from an EMBL/GenBank/DDBJ whole genome shotgun (WGS) entry which is preliminary data.</text>
</comment>
<keyword evidence="4" id="KW-0472">Membrane</keyword>
<dbReference type="AlphaFoldDB" id="A0A8K0DTP4"/>
<evidence type="ECO:0000313" key="7">
    <source>
        <dbReference type="EMBL" id="KAF3434611.1"/>
    </source>
</evidence>
<feature type="domain" description="DUF4219" evidence="5">
    <location>
        <begin position="1153"/>
        <end position="1175"/>
    </location>
</feature>
<evidence type="ECO:0000259" key="5">
    <source>
        <dbReference type="Pfam" id="PF13961"/>
    </source>
</evidence>
<evidence type="ECO:0000256" key="4">
    <source>
        <dbReference type="SAM" id="Phobius"/>
    </source>
</evidence>
<feature type="compositionally biased region" description="Basic and acidic residues" evidence="3">
    <location>
        <begin position="248"/>
        <end position="257"/>
    </location>
</feature>
<evidence type="ECO:0000256" key="2">
    <source>
        <dbReference type="PROSITE-ProRule" id="PRU00708"/>
    </source>
</evidence>
<dbReference type="PROSITE" id="PS51375">
    <property type="entry name" value="PPR"/>
    <property type="match status" value="7"/>
</dbReference>
<feature type="transmembrane region" description="Helical" evidence="4">
    <location>
        <begin position="78"/>
        <end position="100"/>
    </location>
</feature>
<dbReference type="PANTHER" id="PTHR47935:SF1">
    <property type="entry name" value="PENTATRICOPEPTIDE REPEAT-CONTAINING PROTEIN MRL1, CHLOROPLASTIC"/>
    <property type="match status" value="1"/>
</dbReference>
<dbReference type="PANTHER" id="PTHR47935">
    <property type="entry name" value="PENTATRICOPEPTIDE REPEAT-CONTAINING PROTEIN MRL1, CHLOROPLASTIC"/>
    <property type="match status" value="1"/>
</dbReference>
<feature type="repeat" description="PPR" evidence="2">
    <location>
        <begin position="810"/>
        <end position="844"/>
    </location>
</feature>
<feature type="repeat" description="PPR" evidence="2">
    <location>
        <begin position="598"/>
        <end position="632"/>
    </location>
</feature>
<feature type="region of interest" description="Disordered" evidence="3">
    <location>
        <begin position="242"/>
        <end position="267"/>
    </location>
</feature>
<evidence type="ECO:0000259" key="6">
    <source>
        <dbReference type="Pfam" id="PF17177"/>
    </source>
</evidence>
<feature type="repeat" description="PPR" evidence="2">
    <location>
        <begin position="740"/>
        <end position="774"/>
    </location>
</feature>
<feature type="repeat" description="PPR" evidence="2">
    <location>
        <begin position="528"/>
        <end position="562"/>
    </location>
</feature>
<dbReference type="InterPro" id="IPR053303">
    <property type="entry name" value="Chloroplast_PPR"/>
</dbReference>
<feature type="domain" description="PROP1-like PPR" evidence="6">
    <location>
        <begin position="571"/>
        <end position="731"/>
    </location>
</feature>
<dbReference type="EMBL" id="VOIH02000010">
    <property type="protein sequence ID" value="KAF3434611.1"/>
    <property type="molecule type" value="Genomic_DNA"/>
</dbReference>
<dbReference type="OrthoDB" id="185373at2759"/>
<feature type="repeat" description="PPR" evidence="2">
    <location>
        <begin position="563"/>
        <end position="597"/>
    </location>
</feature>
<proteinExistence type="predicted"/>
<feature type="region of interest" description="Disordered" evidence="3">
    <location>
        <begin position="374"/>
        <end position="408"/>
    </location>
</feature>
<dbReference type="InterPro" id="IPR011990">
    <property type="entry name" value="TPR-like_helical_dom_sf"/>
</dbReference>
<protein>
    <recommendedName>
        <fullName evidence="9">Pentatricopeptide repeat-containing protein MRL1, chloroplastic</fullName>
    </recommendedName>
</protein>
<keyword evidence="4" id="KW-0812">Transmembrane</keyword>
<evidence type="ECO:0000256" key="1">
    <source>
        <dbReference type="ARBA" id="ARBA00022737"/>
    </source>
</evidence>
<dbReference type="Pfam" id="PF13041">
    <property type="entry name" value="PPR_2"/>
    <property type="match status" value="1"/>
</dbReference>
<dbReference type="Pfam" id="PF13961">
    <property type="entry name" value="DUF4219"/>
    <property type="match status" value="1"/>
</dbReference>
<evidence type="ECO:0000313" key="8">
    <source>
        <dbReference type="Proteomes" id="UP000796880"/>
    </source>
</evidence>
<feature type="repeat" description="PPR" evidence="2">
    <location>
        <begin position="670"/>
        <end position="704"/>
    </location>
</feature>
<organism evidence="7 8">
    <name type="scientific">Rhamnella rubrinervis</name>
    <dbReference type="NCBI Taxonomy" id="2594499"/>
    <lineage>
        <taxon>Eukaryota</taxon>
        <taxon>Viridiplantae</taxon>
        <taxon>Streptophyta</taxon>
        <taxon>Embryophyta</taxon>
        <taxon>Tracheophyta</taxon>
        <taxon>Spermatophyta</taxon>
        <taxon>Magnoliopsida</taxon>
        <taxon>eudicotyledons</taxon>
        <taxon>Gunneridae</taxon>
        <taxon>Pentapetalae</taxon>
        <taxon>rosids</taxon>
        <taxon>fabids</taxon>
        <taxon>Rosales</taxon>
        <taxon>Rhamnaceae</taxon>
        <taxon>rhamnoid group</taxon>
        <taxon>Rhamneae</taxon>
        <taxon>Rhamnella</taxon>
    </lineage>
</organism>
<name>A0A8K0DTP4_9ROSA</name>
<keyword evidence="4" id="KW-1133">Transmembrane helix</keyword>
<gene>
    <name evidence="7" type="ORF">FNV43_RR21696</name>
</gene>
<feature type="compositionally biased region" description="Polar residues" evidence="3">
    <location>
        <begin position="258"/>
        <end position="267"/>
    </location>
</feature>
<dbReference type="InterPro" id="IPR002885">
    <property type="entry name" value="PPR_rpt"/>
</dbReference>
<dbReference type="Pfam" id="PF01535">
    <property type="entry name" value="PPR"/>
    <property type="match status" value="3"/>
</dbReference>
<evidence type="ECO:0008006" key="9">
    <source>
        <dbReference type="Google" id="ProtNLM"/>
    </source>
</evidence>
<keyword evidence="1" id="KW-0677">Repeat</keyword>
<reference evidence="7" key="1">
    <citation type="submission" date="2020-03" db="EMBL/GenBank/DDBJ databases">
        <title>A high-quality chromosome-level genome assembly of a woody plant with both climbing and erect habits, Rhamnella rubrinervis.</title>
        <authorList>
            <person name="Lu Z."/>
            <person name="Yang Y."/>
            <person name="Zhu X."/>
            <person name="Sun Y."/>
        </authorList>
    </citation>
    <scope>NUCLEOTIDE SEQUENCE</scope>
    <source>
        <strain evidence="7">BYM</strain>
        <tissue evidence="7">Leaf</tissue>
    </source>
</reference>
<dbReference type="Gene3D" id="1.25.40.10">
    <property type="entry name" value="Tetratricopeptide repeat domain"/>
    <property type="match status" value="3"/>
</dbReference>
<feature type="repeat" description="PPR" evidence="2">
    <location>
        <begin position="775"/>
        <end position="809"/>
    </location>
</feature>
<keyword evidence="8" id="KW-1185">Reference proteome</keyword>
<dbReference type="InterPro" id="IPR025314">
    <property type="entry name" value="DUF4219"/>
</dbReference>
<evidence type="ECO:0000256" key="3">
    <source>
        <dbReference type="SAM" id="MobiDB-lite"/>
    </source>
</evidence>
<dbReference type="Proteomes" id="UP000796880">
    <property type="component" value="Unassembled WGS sequence"/>
</dbReference>
<sequence>MDVSFSAKPQILNLFSCTPFSSSSSSASLSPSKLRCIRSEFFGCGHNLRPPEGLRSRRRNRKSGTYSHSPRFLFRASLGSHSVLVVVAVVTISAVSIVYLNRFRPKKIAGRLASGPPNFALSELGRVVKNHVIDSRIFGFWDLLDVKVHKMVENSHASEEKETSLQLQKSALVREEALITNTLQSPGSNVLVSGPGATEFTFSNNSEVFDQSLSAAFSISSTLQSLNLSQELAGLQVEDFQEEIDSDSGSHSERGEPKSTNGSVHVNNSLAGLQEHKKEKIEFGQDGKASTSNDVFLGEPVREELYMFYDSNKSVNIYIENLNGEKSHCPRASLLDGNAFSSSSLRSIILEGAELSAQGSPKISDYVEGNEPFASYKTSLPRSRKDIGNGSGYSRNKETKQSPQSNYNVLPQFPDLNGLHVNERHHTSEQLSAYNHLLKNGRLIDSIELLEDMQKRGLLDMNKVYHAKFFKICKSQKAVNEAFRYIKLITNPTLSAYNMLMSVCASSQDSEGAFQALQLAQEGGLKADCKLYTTLISTCAKSGKVDAMFEVFNEMVNAGVEPSLHTYGALIDGCARAGQVAKAFGAYGIMRSKNVKPDRVVFNALITACGQSGAVDRAFDVLSEMEMETQPIDPDHITVGALMKACMNAGQVDRARDVYKMIHKYNIKGTPEVYTIAVNCCSETGDWEFARNVYDDMSRKGVIPDEMFLSALIDVAGHAGNLDDAFEILQEALNRGIHIGIMSYSSLMGACCNAKNWQKAMELYEDLKSMKLKLTVSTVNALITALCDGDQLQNAMEVLSEMKALGLCPNSITYSMLVVASEKKNDLEAGLMLFSQAKKDGVAPNLIICRCITGMCLRRFEKACTLGEPVLSLDSVRLQVKNKWTSSALMVYRETIRAGVLPTSEVLSQVLGCLQLPYDASLKKRIIENMGVSADILRPSKLCSLIDGFCEYDPCAFSLLEEAASLGIVQCVSFKQSPVVVDARKLEIHTAEVYLLTVFKGLKHRLAAGSTLPNITILLPVEKTQILSTNGEKTITLAGRVGQAVAALLRRLRLPYQGNESNGKIRINGLAMKRWLQPKIDTPLNGRPGELSSPQLRKPNSPTSILVISNKQKSTAFFLAYKYVVELMSLRNNKVNKKLLDFKTQIHAERGSGENYAIWSIKMKAYLQTFDLWEVTDSREDPAPLRANPTMAQMKQHSEEVAKNNKALSAIHSSVSEVIFIRIMACTTAKEAWD</sequence>
<dbReference type="NCBIfam" id="TIGR00756">
    <property type="entry name" value="PPR"/>
    <property type="match status" value="6"/>
</dbReference>
<dbReference type="FunFam" id="1.25.40.10:FF:000678">
    <property type="entry name" value="Pentatricopeptide repeat-containing protein MRL1 chloroplastic"/>
    <property type="match status" value="1"/>
</dbReference>